<sequence>METSMVDANMSAPQQRSPLQVPAVSPFCSSAASQEDMGCSEIPYAKDAAFGEDTPRVVGVKDQLSKVKLEIYFVGSIDNIDIPQAVANSKGACVEWTKAKLTTYERKRYKIALGVGMVVVARAINRTPGGLEAWKQTTRKQRIDYFRQCMRPIAFGVADDFFHNELTPVGIESIYSKPDEEICKKLRMWDEWRISRLCDAVYDHAFRHAKGSSAKKIDSSINQVWRSTGNGDHVKNEIQLPDSTEGLPVVPLEHYGLRRRAPEIIDPTSASVGIEAFEGLDS</sequence>
<organism evidence="1 2">
    <name type="scientific">Saxophila tyrrhenica</name>
    <dbReference type="NCBI Taxonomy" id="1690608"/>
    <lineage>
        <taxon>Eukaryota</taxon>
        <taxon>Fungi</taxon>
        <taxon>Dikarya</taxon>
        <taxon>Ascomycota</taxon>
        <taxon>Pezizomycotina</taxon>
        <taxon>Dothideomycetes</taxon>
        <taxon>Dothideomycetidae</taxon>
        <taxon>Mycosphaerellales</taxon>
        <taxon>Extremaceae</taxon>
        <taxon>Saxophila</taxon>
    </lineage>
</organism>
<dbReference type="AlphaFoldDB" id="A0AAV9PMQ7"/>
<comment type="caution">
    <text evidence="1">The sequence shown here is derived from an EMBL/GenBank/DDBJ whole genome shotgun (WGS) entry which is preliminary data.</text>
</comment>
<evidence type="ECO:0000313" key="1">
    <source>
        <dbReference type="EMBL" id="KAK5174996.1"/>
    </source>
</evidence>
<accession>A0AAV9PMQ7</accession>
<dbReference type="EMBL" id="JAVRRT010000001">
    <property type="protein sequence ID" value="KAK5174996.1"/>
    <property type="molecule type" value="Genomic_DNA"/>
</dbReference>
<evidence type="ECO:0000313" key="2">
    <source>
        <dbReference type="Proteomes" id="UP001337655"/>
    </source>
</evidence>
<gene>
    <name evidence="1" type="ORF">LTR77_000132</name>
</gene>
<keyword evidence="2" id="KW-1185">Reference proteome</keyword>
<dbReference type="RefSeq" id="XP_064663634.1">
    <property type="nucleotide sequence ID" value="XM_064797400.1"/>
</dbReference>
<dbReference type="Proteomes" id="UP001337655">
    <property type="component" value="Unassembled WGS sequence"/>
</dbReference>
<protein>
    <submittedName>
        <fullName evidence="1">Uncharacterized protein</fullName>
    </submittedName>
</protein>
<name>A0AAV9PMQ7_9PEZI</name>
<reference evidence="1 2" key="1">
    <citation type="submission" date="2023-08" db="EMBL/GenBank/DDBJ databases">
        <title>Black Yeasts Isolated from many extreme environments.</title>
        <authorList>
            <person name="Coleine C."/>
            <person name="Stajich J.E."/>
            <person name="Selbmann L."/>
        </authorList>
    </citation>
    <scope>NUCLEOTIDE SEQUENCE [LARGE SCALE GENOMIC DNA]</scope>
    <source>
        <strain evidence="1 2">CCFEE 5935</strain>
    </source>
</reference>
<dbReference type="GeneID" id="89921484"/>
<proteinExistence type="predicted"/>